<organism evidence="1 2">
    <name type="scientific">Gigaspora margarita</name>
    <dbReference type="NCBI Taxonomy" id="4874"/>
    <lineage>
        <taxon>Eukaryota</taxon>
        <taxon>Fungi</taxon>
        <taxon>Fungi incertae sedis</taxon>
        <taxon>Mucoromycota</taxon>
        <taxon>Glomeromycotina</taxon>
        <taxon>Glomeromycetes</taxon>
        <taxon>Diversisporales</taxon>
        <taxon>Gigasporaceae</taxon>
        <taxon>Gigaspora</taxon>
    </lineage>
</organism>
<comment type="caution">
    <text evidence="1">The sequence shown here is derived from an EMBL/GenBank/DDBJ whole genome shotgun (WGS) entry which is preliminary data.</text>
</comment>
<name>A0ABN7XGN3_GIGMA</name>
<keyword evidence="2" id="KW-1185">Reference proteome</keyword>
<sequence>SDDSYYIEEDKTTRRTNESLEENKYLGEEEQKWETLISEWIEFGKHEHQFENKDDEILLSSEWDSDFSLEGREKHPADDETAKWPLDSLFVFSLEMPLYFDSEITNF</sequence>
<evidence type="ECO:0000313" key="1">
    <source>
        <dbReference type="EMBL" id="CAG8854417.1"/>
    </source>
</evidence>
<dbReference type="EMBL" id="CAJVQB010137698">
    <property type="protein sequence ID" value="CAG8854417.1"/>
    <property type="molecule type" value="Genomic_DNA"/>
</dbReference>
<gene>
    <name evidence="1" type="ORF">GMARGA_LOCUS43238</name>
</gene>
<evidence type="ECO:0000313" key="2">
    <source>
        <dbReference type="Proteomes" id="UP000789901"/>
    </source>
</evidence>
<feature type="non-terminal residue" evidence="1">
    <location>
        <position position="1"/>
    </location>
</feature>
<dbReference type="Proteomes" id="UP000789901">
    <property type="component" value="Unassembled WGS sequence"/>
</dbReference>
<proteinExistence type="predicted"/>
<protein>
    <submittedName>
        <fullName evidence="1">12244_t:CDS:1</fullName>
    </submittedName>
</protein>
<reference evidence="1 2" key="1">
    <citation type="submission" date="2021-06" db="EMBL/GenBank/DDBJ databases">
        <authorList>
            <person name="Kallberg Y."/>
            <person name="Tangrot J."/>
            <person name="Rosling A."/>
        </authorList>
    </citation>
    <scope>NUCLEOTIDE SEQUENCE [LARGE SCALE GENOMIC DNA]</scope>
    <source>
        <strain evidence="1 2">120-4 pot B 10/14</strain>
    </source>
</reference>
<accession>A0ABN7XGN3</accession>